<evidence type="ECO:0000256" key="1">
    <source>
        <dbReference type="SAM" id="MobiDB-lite"/>
    </source>
</evidence>
<gene>
    <name evidence="2" type="ORF">Acr_15g0001080</name>
</gene>
<accession>A0A7J0FS14</accession>
<organism evidence="2 3">
    <name type="scientific">Actinidia rufa</name>
    <dbReference type="NCBI Taxonomy" id="165716"/>
    <lineage>
        <taxon>Eukaryota</taxon>
        <taxon>Viridiplantae</taxon>
        <taxon>Streptophyta</taxon>
        <taxon>Embryophyta</taxon>
        <taxon>Tracheophyta</taxon>
        <taxon>Spermatophyta</taxon>
        <taxon>Magnoliopsida</taxon>
        <taxon>eudicotyledons</taxon>
        <taxon>Gunneridae</taxon>
        <taxon>Pentapetalae</taxon>
        <taxon>asterids</taxon>
        <taxon>Ericales</taxon>
        <taxon>Actinidiaceae</taxon>
        <taxon>Actinidia</taxon>
    </lineage>
</organism>
<evidence type="ECO:0000313" key="3">
    <source>
        <dbReference type="Proteomes" id="UP000585474"/>
    </source>
</evidence>
<dbReference type="EMBL" id="BJWL01000015">
    <property type="protein sequence ID" value="GFZ01499.1"/>
    <property type="molecule type" value="Genomic_DNA"/>
</dbReference>
<feature type="region of interest" description="Disordered" evidence="1">
    <location>
        <begin position="495"/>
        <end position="516"/>
    </location>
</feature>
<comment type="caution">
    <text evidence="2">The sequence shown here is derived from an EMBL/GenBank/DDBJ whole genome shotgun (WGS) entry which is preliminary data.</text>
</comment>
<evidence type="ECO:0000313" key="2">
    <source>
        <dbReference type="EMBL" id="GFZ01499.1"/>
    </source>
</evidence>
<feature type="compositionally biased region" description="Polar residues" evidence="1">
    <location>
        <begin position="192"/>
        <end position="201"/>
    </location>
</feature>
<proteinExistence type="predicted"/>
<feature type="compositionally biased region" description="Polar residues" evidence="1">
    <location>
        <begin position="129"/>
        <end position="144"/>
    </location>
</feature>
<feature type="region of interest" description="Disordered" evidence="1">
    <location>
        <begin position="118"/>
        <end position="144"/>
    </location>
</feature>
<protein>
    <submittedName>
        <fullName evidence="2">Glycine-rich protein family</fullName>
    </submittedName>
</protein>
<name>A0A7J0FS14_9ERIC</name>
<reference evidence="2 3" key="1">
    <citation type="submission" date="2019-07" db="EMBL/GenBank/DDBJ databases">
        <title>De Novo Assembly of kiwifruit Actinidia rufa.</title>
        <authorList>
            <person name="Sugita-Konishi S."/>
            <person name="Sato K."/>
            <person name="Mori E."/>
            <person name="Abe Y."/>
            <person name="Kisaki G."/>
            <person name="Hamano K."/>
            <person name="Suezawa K."/>
            <person name="Otani M."/>
            <person name="Fukuda T."/>
            <person name="Manabe T."/>
            <person name="Gomi K."/>
            <person name="Tabuchi M."/>
            <person name="Akimitsu K."/>
            <person name="Kataoka I."/>
        </authorList>
    </citation>
    <scope>NUCLEOTIDE SEQUENCE [LARGE SCALE GENOMIC DNA]</scope>
    <source>
        <strain evidence="3">cv. Fuchu</strain>
    </source>
</reference>
<feature type="region of interest" description="Disordered" evidence="1">
    <location>
        <begin position="172"/>
        <end position="203"/>
    </location>
</feature>
<dbReference type="Proteomes" id="UP000585474">
    <property type="component" value="Unassembled WGS sequence"/>
</dbReference>
<keyword evidence="3" id="KW-1185">Reference proteome</keyword>
<sequence>MSLIQAWSYQRKPFRASHLSVPDMPWDRAHTLSRLDLAWASRPNSGTSIQLRHLDLAQVSQPSSVCMSWINAYRGHVSWMFNVKSSLGLSSELVGSWTNSTHEKPSRGKDRSLELGELGTQGARRALSKRTTFVGESSELESSLQMDNLHEGELGTHGSSGSSLPMENLRQESSELGELSPNGQPSWGELGTQRSSESSLPMENFRRGELRAEGSWESSLQMDNLCGGELGTHGSSGSSLPMENFRRESSELGELSLNGQPSWGRACTHGSSRSSLPMKNICQESSELGELKELSPNGQSSWGRAWYSRELGKLSPNEKLSSGRARSWGELGELSPNGQPLWGRAWYSRELEKLSPNGKPSLGELGAGKTRIALSKWITFVGESLLAATFSVQSFPLSSSAATAAPQNVGPTFTDGLDRFRVGLTMEIESRLQMAGRVRLLHSSRTTWRLTLTVAWPFLGDLARSDRESAGGGLARVAADGGGVVRVQQCLPGSASTFSRTTPSSSRRASSNTCKPSMPSHTYLVFG</sequence>
<feature type="compositionally biased region" description="Low complexity" evidence="1">
    <location>
        <begin position="495"/>
        <end position="511"/>
    </location>
</feature>
<dbReference type="AlphaFoldDB" id="A0A7J0FS14"/>